<dbReference type="PANTHER" id="PTHR13593">
    <property type="match status" value="1"/>
</dbReference>
<dbReference type="SMART" id="SM00148">
    <property type="entry name" value="PLCXc"/>
    <property type="match status" value="1"/>
</dbReference>
<dbReference type="SUPFAM" id="SSF51695">
    <property type="entry name" value="PLC-like phosphodiesterases"/>
    <property type="match status" value="1"/>
</dbReference>
<dbReference type="GO" id="GO:0006629">
    <property type="term" value="P:lipid metabolic process"/>
    <property type="evidence" value="ECO:0007669"/>
    <property type="project" value="InterPro"/>
</dbReference>
<dbReference type="InterPro" id="IPR000909">
    <property type="entry name" value="PLipase_C_PInositol-sp_X_dom"/>
</dbReference>
<dbReference type="PROSITE" id="PS50007">
    <property type="entry name" value="PIPLC_X_DOMAIN"/>
    <property type="match status" value="1"/>
</dbReference>
<dbReference type="OrthoDB" id="1046782at2759"/>
<proteinExistence type="predicted"/>
<accession>A0A0A1TR42</accession>
<dbReference type="PANTHER" id="PTHR13593:SF116">
    <property type="entry name" value="PLC-LIKE PHOSPHODIESTERASE"/>
    <property type="match status" value="1"/>
</dbReference>
<dbReference type="InterPro" id="IPR051057">
    <property type="entry name" value="PI-PLC_domain"/>
</dbReference>
<evidence type="ECO:0000313" key="3">
    <source>
        <dbReference type="EMBL" id="CEJ93627.1"/>
    </source>
</evidence>
<dbReference type="AlphaFoldDB" id="A0A0A1TR42"/>
<keyword evidence="1" id="KW-0732">Signal</keyword>
<feature type="signal peptide" evidence="1">
    <location>
        <begin position="1"/>
        <end position="17"/>
    </location>
</feature>
<evidence type="ECO:0000259" key="2">
    <source>
        <dbReference type="SMART" id="SM00148"/>
    </source>
</evidence>
<evidence type="ECO:0000313" key="4">
    <source>
        <dbReference type="Proteomes" id="UP000039046"/>
    </source>
</evidence>
<dbReference type="STRING" id="1531966.A0A0A1TR42"/>
<dbReference type="EMBL" id="CDHN01000005">
    <property type="protein sequence ID" value="CEJ93627.1"/>
    <property type="molecule type" value="Genomic_DNA"/>
</dbReference>
<dbReference type="Pfam" id="PF00388">
    <property type="entry name" value="PI-PLC-X"/>
    <property type="match status" value="1"/>
</dbReference>
<dbReference type="InterPro" id="IPR017946">
    <property type="entry name" value="PLC-like_Pdiesterase_TIM-brl"/>
</dbReference>
<sequence length="383" mass="42384">MFLYRALLAAGIAVASSQCRSLRDFALDKILQDSTQLFGDYESALSSKGGTSEWMKQISDSTPLVHMNIPGTHDSGTWNFTLPLMKDIYVDNNITDPQDFQCQQKSLADMLNSGIRFFDLRPALDPTRTYLTIWHGAVEASQLASIEDLMFAFYAWLDHHPSETLLLSFQYQGGTIPGASHNKQFEQLMFDMLTSPAAKKYIWQESGRLGTLGEVRGKIVLMKRFDIEFLAASQDIEIPGLHLSPSRWTDNGANITLIYNDTTGATAYIEDNYEVGDPATNVTAADNIDIKVKASVSHLNFATNGNAPDDLFITFLSSEHLFNDPSMTPRAMALGIGNGSTPKGGVNQQVNEYLETKKGKRLGIVVADFFDEPSNLIENILSK</sequence>
<gene>
    <name evidence="3" type="ORF">VHEMI09205</name>
</gene>
<organism evidence="3 4">
    <name type="scientific">[Torrubiella] hemipterigena</name>
    <dbReference type="NCBI Taxonomy" id="1531966"/>
    <lineage>
        <taxon>Eukaryota</taxon>
        <taxon>Fungi</taxon>
        <taxon>Dikarya</taxon>
        <taxon>Ascomycota</taxon>
        <taxon>Pezizomycotina</taxon>
        <taxon>Sordariomycetes</taxon>
        <taxon>Hypocreomycetidae</taxon>
        <taxon>Hypocreales</taxon>
        <taxon>Clavicipitaceae</taxon>
        <taxon>Clavicipitaceae incertae sedis</taxon>
        <taxon>'Torrubiella' clade</taxon>
    </lineage>
</organism>
<dbReference type="Proteomes" id="UP000039046">
    <property type="component" value="Unassembled WGS sequence"/>
</dbReference>
<feature type="domain" description="Phosphatidylinositol-specific phospholipase C X" evidence="2">
    <location>
        <begin position="57"/>
        <end position="224"/>
    </location>
</feature>
<feature type="chain" id="PRO_5001980106" description="Phosphatidylinositol-specific phospholipase C X domain-containing protein" evidence="1">
    <location>
        <begin position="18"/>
        <end position="383"/>
    </location>
</feature>
<dbReference type="Gene3D" id="3.20.20.190">
    <property type="entry name" value="Phosphatidylinositol (PI) phosphodiesterase"/>
    <property type="match status" value="1"/>
</dbReference>
<protein>
    <recommendedName>
        <fullName evidence="2">Phosphatidylinositol-specific phospholipase C X domain-containing protein</fullName>
    </recommendedName>
</protein>
<reference evidence="3 4" key="1">
    <citation type="journal article" date="2015" name="Genome Announc.">
        <title>Draft Genome Sequence and Gene Annotation of the Entomopathogenic Fungus Verticillium hemipterigenum.</title>
        <authorList>
            <person name="Horn F."/>
            <person name="Habel A."/>
            <person name="Scharf D.H."/>
            <person name="Dworschak J."/>
            <person name="Brakhage A.A."/>
            <person name="Guthke R."/>
            <person name="Hertweck C."/>
            <person name="Linde J."/>
        </authorList>
    </citation>
    <scope>NUCLEOTIDE SEQUENCE [LARGE SCALE GENOMIC DNA]</scope>
</reference>
<dbReference type="HOGENOM" id="CLU_033662_0_0_1"/>
<evidence type="ECO:0000256" key="1">
    <source>
        <dbReference type="SAM" id="SignalP"/>
    </source>
</evidence>
<dbReference type="GO" id="GO:0008081">
    <property type="term" value="F:phosphoric diester hydrolase activity"/>
    <property type="evidence" value="ECO:0007669"/>
    <property type="project" value="InterPro"/>
</dbReference>
<dbReference type="CDD" id="cd08586">
    <property type="entry name" value="PI-PLCc_BcPLC_like"/>
    <property type="match status" value="1"/>
</dbReference>
<name>A0A0A1TR42_9HYPO</name>
<keyword evidence="4" id="KW-1185">Reference proteome</keyword>